<gene>
    <name evidence="1" type="ORF">F4X14_09545</name>
</gene>
<comment type="caution">
    <text evidence="1">The sequence shown here is derived from an EMBL/GenBank/DDBJ whole genome shotgun (WGS) entry which is preliminary data.</text>
</comment>
<accession>A0A6B1D770</accession>
<dbReference type="EMBL" id="VXMH01000048">
    <property type="protein sequence ID" value="MYC95205.1"/>
    <property type="molecule type" value="Genomic_DNA"/>
</dbReference>
<name>A0A6B1D770_9CHLR</name>
<proteinExistence type="predicted"/>
<evidence type="ECO:0000313" key="1">
    <source>
        <dbReference type="EMBL" id="MYC95205.1"/>
    </source>
</evidence>
<organism evidence="1">
    <name type="scientific">Caldilineaceae bacterium SB0661_bin_32</name>
    <dbReference type="NCBI Taxonomy" id="2605255"/>
    <lineage>
        <taxon>Bacteria</taxon>
        <taxon>Bacillati</taxon>
        <taxon>Chloroflexota</taxon>
        <taxon>Caldilineae</taxon>
        <taxon>Caldilineales</taxon>
        <taxon>Caldilineaceae</taxon>
    </lineage>
</organism>
<protein>
    <submittedName>
        <fullName evidence="1">Uncharacterized protein</fullName>
    </submittedName>
</protein>
<dbReference type="AlphaFoldDB" id="A0A6B1D770"/>
<sequence>MNYNPVGFDIATGAVAAVAAALENRFHYPAANARLGRQLSLLRLSSLLPRSWGAGLAVWATENRPHNRSLSFNLTTADLAHWNVGRYENLDPERRFDTIVIGVPSGATAHLCASLGAPLLADSFPIAFSSRGKPDDIAGYQQRSVDLLTPILNHNPDLLAVTVFDPIHARQQIKRSVSIYLKLATLPDQYKRFIRERLMPGGSLLLLNCTSRWSQYEVGARHRLQIGGYGGFTDQEFIRGTPWLDDWLHEEGGVQRSGWRLSRHWTYQPEAQWGSISGFATSVRDYAGDEGFPAYTLSFSSVDEISRMAFYAWQWLYYLLRIQPGAVLIESGPQMNPVIGLRSPVIPFWMPSTCTRSHHLLQGILPDFPPRIPVLFQAWPTGNLTPDVIPAKIWNTTLSGRHGRWLGGDPLRFPADFSTIAQMTPAIEEWSRRHSHKLHRYLHCNELIELQSLLASGGGEAEELLPEGATQPEY</sequence>
<reference evidence="1" key="1">
    <citation type="submission" date="2019-09" db="EMBL/GenBank/DDBJ databases">
        <title>Characterisation of the sponge microbiome using genome-centric metagenomics.</title>
        <authorList>
            <person name="Engelberts J.P."/>
            <person name="Robbins S.J."/>
            <person name="De Goeij J.M."/>
            <person name="Aranda M."/>
            <person name="Bell S.C."/>
            <person name="Webster N.S."/>
        </authorList>
    </citation>
    <scope>NUCLEOTIDE SEQUENCE</scope>
    <source>
        <strain evidence="1">SB0661_bin_32</strain>
    </source>
</reference>